<protein>
    <recommendedName>
        <fullName evidence="3">Alpha/beta hydrolase</fullName>
    </recommendedName>
</protein>
<dbReference type="InterPro" id="IPR029058">
    <property type="entry name" value="AB_hydrolase_fold"/>
</dbReference>
<gene>
    <name evidence="1" type="ORF">DCO56_08645</name>
</gene>
<dbReference type="Proteomes" id="UP000250831">
    <property type="component" value="Unassembled WGS sequence"/>
</dbReference>
<organism evidence="1 2">
    <name type="scientific">Sphingobacterium athyrii</name>
    <dbReference type="NCBI Taxonomy" id="2152717"/>
    <lineage>
        <taxon>Bacteria</taxon>
        <taxon>Pseudomonadati</taxon>
        <taxon>Bacteroidota</taxon>
        <taxon>Sphingobacteriia</taxon>
        <taxon>Sphingobacteriales</taxon>
        <taxon>Sphingobacteriaceae</taxon>
        <taxon>Sphingobacterium</taxon>
    </lineage>
</organism>
<sequence length="339" mass="39637">MKFFIQVLFLLIVHISFAQRKQVINNEVTAFKIENKQDTIDFIVIDQDLTKKKPIFLWCQGSQPVPLYFNFKKNGLWMDAGGITNFDYQEIREYYHIVVISMPKTPLIVEESELDNQYSYIGASSDHKTPSIAFQKADYLENYVSRALAVLKFLRKQKWADNSKLIVAGHSQGSKVASYIANKDKHVSKLGLFSANPYGRVDELVRNYRKQAERKEISWEEANKQIEKQYQFYRDANDPKKISKYPFLLAWKSFSEPLIDDWLSFNKPIYMAYGTNDLSSDLCDLVPLLFIGNKKQNLTYKRYLNLEHNFFEVDSAGTVNHSKPHWKEVMSSFVKWTIE</sequence>
<evidence type="ECO:0000313" key="2">
    <source>
        <dbReference type="Proteomes" id="UP000250831"/>
    </source>
</evidence>
<proteinExistence type="predicted"/>
<keyword evidence="2" id="KW-1185">Reference proteome</keyword>
<dbReference type="Gene3D" id="3.40.50.1820">
    <property type="entry name" value="alpha/beta hydrolase"/>
    <property type="match status" value="1"/>
</dbReference>
<dbReference type="PANTHER" id="PTHR43265">
    <property type="entry name" value="ESTERASE ESTD"/>
    <property type="match status" value="1"/>
</dbReference>
<dbReference type="InterPro" id="IPR053145">
    <property type="entry name" value="AB_hydrolase_Est10"/>
</dbReference>
<accession>A0A363NW30</accession>
<dbReference type="OrthoDB" id="1118238at2"/>
<name>A0A363NW30_9SPHI</name>
<dbReference type="SUPFAM" id="SSF53474">
    <property type="entry name" value="alpha/beta-Hydrolases"/>
    <property type="match status" value="1"/>
</dbReference>
<dbReference type="AlphaFoldDB" id="A0A363NW30"/>
<dbReference type="RefSeq" id="WP_108633336.1">
    <property type="nucleotide sequence ID" value="NZ_QCXX01000002.1"/>
</dbReference>
<evidence type="ECO:0008006" key="3">
    <source>
        <dbReference type="Google" id="ProtNLM"/>
    </source>
</evidence>
<dbReference type="GO" id="GO:0052689">
    <property type="term" value="F:carboxylic ester hydrolase activity"/>
    <property type="evidence" value="ECO:0007669"/>
    <property type="project" value="TreeGrafter"/>
</dbReference>
<dbReference type="PANTHER" id="PTHR43265:SF1">
    <property type="entry name" value="ESTERASE ESTD"/>
    <property type="match status" value="1"/>
</dbReference>
<dbReference type="EMBL" id="QCXX01000002">
    <property type="protein sequence ID" value="PUV25004.1"/>
    <property type="molecule type" value="Genomic_DNA"/>
</dbReference>
<reference evidence="1 2" key="1">
    <citation type="submission" date="2018-04" db="EMBL/GenBank/DDBJ databases">
        <title>Sphingobacterium sp. M46 Genome.</title>
        <authorList>
            <person name="Cheng J."/>
            <person name="Li Y."/>
        </authorList>
    </citation>
    <scope>NUCLEOTIDE SEQUENCE [LARGE SCALE GENOMIC DNA]</scope>
    <source>
        <strain evidence="1 2">M46</strain>
    </source>
</reference>
<evidence type="ECO:0000313" key="1">
    <source>
        <dbReference type="EMBL" id="PUV25004.1"/>
    </source>
</evidence>
<comment type="caution">
    <text evidence="1">The sequence shown here is derived from an EMBL/GenBank/DDBJ whole genome shotgun (WGS) entry which is preliminary data.</text>
</comment>